<gene>
    <name evidence="3" type="ORF">GOM49_06655</name>
</gene>
<dbReference type="InterPro" id="IPR006674">
    <property type="entry name" value="HD_domain"/>
</dbReference>
<name>A0A6I6EX59_9CLOT</name>
<proteinExistence type="predicted"/>
<dbReference type="Proteomes" id="UP000422764">
    <property type="component" value="Chromosome"/>
</dbReference>
<dbReference type="Pfam" id="PF13487">
    <property type="entry name" value="HD_5"/>
    <property type="match status" value="1"/>
</dbReference>
<dbReference type="InterPro" id="IPR011051">
    <property type="entry name" value="RmlC_Cupin_sf"/>
</dbReference>
<evidence type="ECO:0000313" key="3">
    <source>
        <dbReference type="EMBL" id="QGU94821.1"/>
    </source>
</evidence>
<dbReference type="SUPFAM" id="SSF109604">
    <property type="entry name" value="HD-domain/PDEase-like"/>
    <property type="match status" value="1"/>
</dbReference>
<organism evidence="3 4">
    <name type="scientific">Clostridium bovifaecis</name>
    <dbReference type="NCBI Taxonomy" id="2184719"/>
    <lineage>
        <taxon>Bacteria</taxon>
        <taxon>Bacillati</taxon>
        <taxon>Bacillota</taxon>
        <taxon>Clostridia</taxon>
        <taxon>Eubacteriales</taxon>
        <taxon>Clostridiaceae</taxon>
        <taxon>Clostridium</taxon>
    </lineage>
</organism>
<evidence type="ECO:0000313" key="4">
    <source>
        <dbReference type="Proteomes" id="UP000422764"/>
    </source>
</evidence>
<protein>
    <submittedName>
        <fullName evidence="3">HD domain-containing protein</fullName>
    </submittedName>
</protein>
<dbReference type="PANTHER" id="PTHR43155:SF2">
    <property type="entry name" value="CYCLIC DI-GMP PHOSPHODIESTERASE PA4108"/>
    <property type="match status" value="1"/>
</dbReference>
<dbReference type="CDD" id="cd00077">
    <property type="entry name" value="HDc"/>
    <property type="match status" value="1"/>
</dbReference>
<dbReference type="PROSITE" id="PS51831">
    <property type="entry name" value="HD"/>
    <property type="match status" value="1"/>
</dbReference>
<reference evidence="3 4" key="1">
    <citation type="submission" date="2019-12" db="EMBL/GenBank/DDBJ databases">
        <title>Genome sequenceing of Clostridium bovifaecis.</title>
        <authorList>
            <person name="Yao Y."/>
        </authorList>
    </citation>
    <scope>NUCLEOTIDE SEQUENCE [LARGE SCALE GENOMIC DNA]</scope>
    <source>
        <strain evidence="3 4">BXX</strain>
    </source>
</reference>
<accession>A0A6I6EX59</accession>
<dbReference type="InterPro" id="IPR003607">
    <property type="entry name" value="HD/PDEase_dom"/>
</dbReference>
<dbReference type="PROSITE" id="PS51832">
    <property type="entry name" value="HD_GYP"/>
    <property type="match status" value="1"/>
</dbReference>
<dbReference type="AlphaFoldDB" id="A0A6I6EX59"/>
<dbReference type="SUPFAM" id="SSF51182">
    <property type="entry name" value="RmlC-like cupins"/>
    <property type="match status" value="1"/>
</dbReference>
<dbReference type="SMART" id="SM00471">
    <property type="entry name" value="HDc"/>
    <property type="match status" value="1"/>
</dbReference>
<dbReference type="PANTHER" id="PTHR43155">
    <property type="entry name" value="CYCLIC DI-GMP PHOSPHODIESTERASE PA4108-RELATED"/>
    <property type="match status" value="1"/>
</dbReference>
<dbReference type="EMBL" id="CP046522">
    <property type="protein sequence ID" value="QGU94821.1"/>
    <property type="molecule type" value="Genomic_DNA"/>
</dbReference>
<dbReference type="Gene3D" id="1.10.3210.10">
    <property type="entry name" value="Hypothetical protein af1432"/>
    <property type="match status" value="1"/>
</dbReference>
<feature type="domain" description="HD-GYP" evidence="2">
    <location>
        <begin position="113"/>
        <end position="302"/>
    </location>
</feature>
<evidence type="ECO:0000259" key="1">
    <source>
        <dbReference type="PROSITE" id="PS51831"/>
    </source>
</evidence>
<keyword evidence="4" id="KW-1185">Reference proteome</keyword>
<sequence>MDGLHFGLGNKCIEKVTQNAGNLSLLAKGGETEVMLENIKSQEFFCIEPLENSEIMEFFYILKGSILFQENEKNTILEGGDYFYVHNIKETAHFYVVDEVTLIYVCSKPIFQYLSDRMRKVTEMITLVENKDIYTFNHGKRVKDYCMKIGKRLGFSKERLEVLGFASLCHDVGKINVPDEILNKPGRLTDEEMDYIKKHPQDGADIVEKGFLHPTYKIIQQHHERLDGSGYPLGLKDKDILLEAKIIAVADTYDAMTTDRAYRKGMDTMVAVNELRRLKGIHYDKEVVDTFEQVLKEEGMIE</sequence>
<evidence type="ECO:0000259" key="2">
    <source>
        <dbReference type="PROSITE" id="PS51832"/>
    </source>
</evidence>
<dbReference type="InterPro" id="IPR037522">
    <property type="entry name" value="HD_GYP_dom"/>
</dbReference>
<feature type="domain" description="HD" evidence="1">
    <location>
        <begin position="135"/>
        <end position="256"/>
    </location>
</feature>